<dbReference type="InterPro" id="IPR001406">
    <property type="entry name" value="PsdUridine_synth_TruA"/>
</dbReference>
<keyword evidence="8" id="KW-1185">Reference proteome</keyword>
<reference evidence="7" key="1">
    <citation type="submission" date="2019-02" db="EMBL/GenBank/DDBJ databases">
        <authorList>
            <person name="Li S.-H."/>
        </authorList>
    </citation>
    <scope>NUCLEOTIDE SEQUENCE</scope>
    <source>
        <strain evidence="7">IMCC14734</strain>
    </source>
</reference>
<dbReference type="HAMAP" id="MF_00171">
    <property type="entry name" value="TruA"/>
    <property type="match status" value="1"/>
</dbReference>
<feature type="binding site" evidence="4">
    <location>
        <position position="114"/>
    </location>
    <ligand>
        <name>substrate</name>
    </ligand>
</feature>
<comment type="similarity">
    <text evidence="1 4 5">Belongs to the tRNA pseudouridine synthase TruA family.</text>
</comment>
<dbReference type="Proteomes" id="UP001143362">
    <property type="component" value="Unassembled WGS sequence"/>
</dbReference>
<dbReference type="EMBL" id="SHNN01000002">
    <property type="protein sequence ID" value="MCX2981675.1"/>
    <property type="molecule type" value="Genomic_DNA"/>
</dbReference>
<comment type="function">
    <text evidence="4">Formation of pseudouridine at positions 38, 39 and 40 in the anticodon stem and loop of transfer RNAs.</text>
</comment>
<protein>
    <recommendedName>
        <fullName evidence="4">tRNA pseudouridine synthase A</fullName>
        <ecNumber evidence="4">5.4.99.12</ecNumber>
    </recommendedName>
    <alternativeName>
        <fullName evidence="4">tRNA pseudouridine(38-40) synthase</fullName>
    </alternativeName>
    <alternativeName>
        <fullName evidence="4">tRNA pseudouridylate synthase I</fullName>
    </alternativeName>
    <alternativeName>
        <fullName evidence="4">tRNA-uridine isomerase I</fullName>
    </alternativeName>
</protein>
<comment type="catalytic activity">
    <reaction evidence="4 5">
        <text>uridine(38/39/40) in tRNA = pseudouridine(38/39/40) in tRNA</text>
        <dbReference type="Rhea" id="RHEA:22376"/>
        <dbReference type="Rhea" id="RHEA-COMP:10085"/>
        <dbReference type="Rhea" id="RHEA-COMP:10087"/>
        <dbReference type="ChEBI" id="CHEBI:65314"/>
        <dbReference type="ChEBI" id="CHEBI:65315"/>
        <dbReference type="EC" id="5.4.99.12"/>
    </reaction>
</comment>
<evidence type="ECO:0000313" key="8">
    <source>
        <dbReference type="Proteomes" id="UP001143362"/>
    </source>
</evidence>
<dbReference type="Gene3D" id="3.30.70.580">
    <property type="entry name" value="Pseudouridine synthase I, catalytic domain, N-terminal subdomain"/>
    <property type="match status" value="1"/>
</dbReference>
<feature type="domain" description="Pseudouridine synthase I TruA alpha/beta" evidence="6">
    <location>
        <begin position="11"/>
        <end position="107"/>
    </location>
</feature>
<comment type="caution">
    <text evidence="4">Lacks conserved residue(s) required for the propagation of feature annotation.</text>
</comment>
<dbReference type="SUPFAM" id="SSF55120">
    <property type="entry name" value="Pseudouridine synthase"/>
    <property type="match status" value="1"/>
</dbReference>
<feature type="active site" description="Nucleophile" evidence="4">
    <location>
        <position position="56"/>
    </location>
</feature>
<evidence type="ECO:0000313" key="7">
    <source>
        <dbReference type="EMBL" id="MCX2981675.1"/>
    </source>
</evidence>
<dbReference type="InterPro" id="IPR020095">
    <property type="entry name" value="PsdUridine_synth_TruA_C"/>
</dbReference>
<evidence type="ECO:0000256" key="1">
    <source>
        <dbReference type="ARBA" id="ARBA00009375"/>
    </source>
</evidence>
<comment type="subunit">
    <text evidence="4">Homodimer.</text>
</comment>
<dbReference type="InterPro" id="IPR020094">
    <property type="entry name" value="TruA/RsuA/RluB/E/F_N"/>
</dbReference>
<organism evidence="7 8">
    <name type="scientific">Candidatus Litorirhabdus singularis</name>
    <dbReference type="NCBI Taxonomy" id="2518993"/>
    <lineage>
        <taxon>Bacteria</taxon>
        <taxon>Pseudomonadati</taxon>
        <taxon>Pseudomonadota</taxon>
        <taxon>Gammaproteobacteria</taxon>
        <taxon>Cellvibrionales</taxon>
        <taxon>Halieaceae</taxon>
        <taxon>Candidatus Litorirhabdus</taxon>
    </lineage>
</organism>
<keyword evidence="2 4" id="KW-0819">tRNA processing</keyword>
<evidence type="ECO:0000256" key="3">
    <source>
        <dbReference type="ARBA" id="ARBA00023235"/>
    </source>
</evidence>
<dbReference type="InterPro" id="IPR020103">
    <property type="entry name" value="PsdUridine_synth_cat_dom_sf"/>
</dbReference>
<dbReference type="NCBIfam" id="TIGR00071">
    <property type="entry name" value="hisT_truA"/>
    <property type="match status" value="1"/>
</dbReference>
<dbReference type="PANTHER" id="PTHR11142:SF0">
    <property type="entry name" value="TRNA PSEUDOURIDINE SYNTHASE-LIKE 1"/>
    <property type="match status" value="1"/>
</dbReference>
<accession>A0ABT3THI8</accession>
<keyword evidence="3 4" id="KW-0413">Isomerase</keyword>
<dbReference type="EC" id="5.4.99.12" evidence="4"/>
<dbReference type="GO" id="GO:0160147">
    <property type="term" value="F:tRNA pseudouridine(38-40) synthase activity"/>
    <property type="evidence" value="ECO:0007669"/>
    <property type="project" value="UniProtKB-EC"/>
</dbReference>
<dbReference type="CDD" id="cd02570">
    <property type="entry name" value="PseudoU_synth_EcTruA"/>
    <property type="match status" value="1"/>
</dbReference>
<comment type="caution">
    <text evidence="7">The sequence shown here is derived from an EMBL/GenBank/DDBJ whole genome shotgun (WGS) entry which is preliminary data.</text>
</comment>
<dbReference type="Gene3D" id="3.30.70.660">
    <property type="entry name" value="Pseudouridine synthase I, catalytic domain, C-terminal subdomain"/>
    <property type="match status" value="1"/>
</dbReference>
<gene>
    <name evidence="4 7" type="primary">truA</name>
    <name evidence="7" type="ORF">EYC98_12470</name>
</gene>
<evidence type="ECO:0000256" key="2">
    <source>
        <dbReference type="ARBA" id="ARBA00022694"/>
    </source>
</evidence>
<feature type="domain" description="Pseudouridine synthase I TruA alpha/beta" evidence="6">
    <location>
        <begin position="147"/>
        <end position="249"/>
    </location>
</feature>
<evidence type="ECO:0000259" key="6">
    <source>
        <dbReference type="Pfam" id="PF01416"/>
    </source>
</evidence>
<name>A0ABT3THI8_9GAMM</name>
<dbReference type="PANTHER" id="PTHR11142">
    <property type="entry name" value="PSEUDOURIDYLATE SYNTHASE"/>
    <property type="match status" value="1"/>
</dbReference>
<sequence length="267" mass="29000">MAAGRRVALTVEYDGSHYCGWQLQQSGVSTVQEVLEAALGSIAAAPIRVACAGRTDTGVHATAQVVHFESPASRSAKAWVMGVNANLPDSVAVRSAQAVEDDFHARFSATSRRYRYCILNTQVRSALSPAQLTRVRYPLQAELMDVAAQELLGECDFSSFRAASCQSSTPMRHIDFIRVQRLGDLVIVDIQANAFLHHMVRNIVGALILVGRGRMSATELAQLLLLRDRTQAPETAPPNGLYLVGVNYPERFGLPVLAPGPWFIAGQ</sequence>
<dbReference type="PIRSF" id="PIRSF001430">
    <property type="entry name" value="tRNA_psdUrid_synth"/>
    <property type="match status" value="1"/>
</dbReference>
<dbReference type="Pfam" id="PF01416">
    <property type="entry name" value="PseudoU_synth_1"/>
    <property type="match status" value="2"/>
</dbReference>
<evidence type="ECO:0000256" key="4">
    <source>
        <dbReference type="HAMAP-Rule" id="MF_00171"/>
    </source>
</evidence>
<evidence type="ECO:0000256" key="5">
    <source>
        <dbReference type="RuleBase" id="RU003792"/>
    </source>
</evidence>
<dbReference type="InterPro" id="IPR020097">
    <property type="entry name" value="PsdUridine_synth_TruA_a/b_dom"/>
</dbReference>
<proteinExistence type="inferred from homology"/>